<dbReference type="Proteomes" id="UP000054928">
    <property type="component" value="Unassembled WGS sequence"/>
</dbReference>
<proteinExistence type="predicted"/>
<feature type="compositionally biased region" description="Polar residues" evidence="1">
    <location>
        <begin position="32"/>
        <end position="45"/>
    </location>
</feature>
<name>A0A0P1B6Y9_PLAHL</name>
<organism evidence="2 3">
    <name type="scientific">Plasmopara halstedii</name>
    <name type="common">Downy mildew of sunflower</name>
    <dbReference type="NCBI Taxonomy" id="4781"/>
    <lineage>
        <taxon>Eukaryota</taxon>
        <taxon>Sar</taxon>
        <taxon>Stramenopiles</taxon>
        <taxon>Oomycota</taxon>
        <taxon>Peronosporomycetes</taxon>
        <taxon>Peronosporales</taxon>
        <taxon>Peronosporaceae</taxon>
        <taxon>Plasmopara</taxon>
    </lineage>
</organism>
<dbReference type="OMA" id="RRYASDY"/>
<evidence type="ECO:0000256" key="1">
    <source>
        <dbReference type="SAM" id="MobiDB-lite"/>
    </source>
</evidence>
<evidence type="ECO:0000313" key="3">
    <source>
        <dbReference type="Proteomes" id="UP000054928"/>
    </source>
</evidence>
<dbReference type="EMBL" id="CCYD01003101">
    <property type="protein sequence ID" value="CEG50286.1"/>
    <property type="molecule type" value="Genomic_DNA"/>
</dbReference>
<feature type="compositionally biased region" description="Basic and acidic residues" evidence="1">
    <location>
        <begin position="116"/>
        <end position="145"/>
    </location>
</feature>
<feature type="compositionally biased region" description="Basic and acidic residues" evidence="1">
    <location>
        <begin position="154"/>
        <end position="196"/>
    </location>
</feature>
<feature type="region of interest" description="Disordered" evidence="1">
    <location>
        <begin position="1"/>
        <end position="218"/>
    </location>
</feature>
<protein>
    <submittedName>
        <fullName evidence="2">Uncharacterized protein</fullName>
    </submittedName>
</protein>
<feature type="compositionally biased region" description="Basic and acidic residues" evidence="1">
    <location>
        <begin position="203"/>
        <end position="218"/>
    </location>
</feature>
<feature type="compositionally biased region" description="Basic and acidic residues" evidence="1">
    <location>
        <begin position="77"/>
        <end position="90"/>
    </location>
</feature>
<reference evidence="3" key="1">
    <citation type="submission" date="2014-09" db="EMBL/GenBank/DDBJ databases">
        <authorList>
            <person name="Sharma Rahul"/>
            <person name="Thines Marco"/>
        </authorList>
    </citation>
    <scope>NUCLEOTIDE SEQUENCE [LARGE SCALE GENOMIC DNA]</scope>
</reference>
<keyword evidence="3" id="KW-1185">Reference proteome</keyword>
<evidence type="ECO:0000313" key="2">
    <source>
        <dbReference type="EMBL" id="CEG50286.1"/>
    </source>
</evidence>
<dbReference type="GeneID" id="36403062"/>
<dbReference type="AlphaFoldDB" id="A0A0P1B6Y9"/>
<accession>A0A0P1B6Y9</accession>
<dbReference type="RefSeq" id="XP_024586655.1">
    <property type="nucleotide sequence ID" value="XM_024721570.1"/>
</dbReference>
<sequence>MAGRGRGRANTLPAWMTKQGVTAPPPEPTAESRPTNSSQGPTVHNGQFEDAPEPAARGSVTRNDTGGSSSGKRRSRSRDWGNDRNIDSRDPPPMQDRHRLRSRERGYSRSGNVRSPQDRPRSRSRDNGRDRGINREQDRRWEERNRRSRSRSRERRDYRRDNRRGGDDRYEDRGYGYRRTEGRPVNREEEAMERGYRRTVPNGHDDRTSRRYASDYKP</sequence>
<dbReference type="OrthoDB" id="129725at2759"/>